<keyword evidence="2" id="KW-1185">Reference proteome</keyword>
<sequence>MPLPQIAHLFSLQLQRLHKLPPNLLLHMWPFPTTRLLLPFPMACHSLLPPSQHSSRILLLFTRELVNSPEALPHNSWCNPSLPRQWCPGCFLEHSLLHKLRKWWCRAKQCVGWCICCVQCCGWCYQHIDQ</sequence>
<organism evidence="1 2">
    <name type="scientific">Linum tenue</name>
    <dbReference type="NCBI Taxonomy" id="586396"/>
    <lineage>
        <taxon>Eukaryota</taxon>
        <taxon>Viridiplantae</taxon>
        <taxon>Streptophyta</taxon>
        <taxon>Embryophyta</taxon>
        <taxon>Tracheophyta</taxon>
        <taxon>Spermatophyta</taxon>
        <taxon>Magnoliopsida</taxon>
        <taxon>eudicotyledons</taxon>
        <taxon>Gunneridae</taxon>
        <taxon>Pentapetalae</taxon>
        <taxon>rosids</taxon>
        <taxon>fabids</taxon>
        <taxon>Malpighiales</taxon>
        <taxon>Linaceae</taxon>
        <taxon>Linum</taxon>
    </lineage>
</organism>
<dbReference type="AlphaFoldDB" id="A0AAV0LFQ5"/>
<proteinExistence type="predicted"/>
<protein>
    <submittedName>
        <fullName evidence="1">Uncharacterized protein</fullName>
    </submittedName>
</protein>
<dbReference type="Proteomes" id="UP001154282">
    <property type="component" value="Unassembled WGS sequence"/>
</dbReference>
<gene>
    <name evidence="1" type="ORF">LITE_LOCUS23854</name>
</gene>
<comment type="caution">
    <text evidence="1">The sequence shown here is derived from an EMBL/GenBank/DDBJ whole genome shotgun (WGS) entry which is preliminary data.</text>
</comment>
<dbReference type="EMBL" id="CAMGYJ010000006">
    <property type="protein sequence ID" value="CAI0433404.1"/>
    <property type="molecule type" value="Genomic_DNA"/>
</dbReference>
<evidence type="ECO:0000313" key="1">
    <source>
        <dbReference type="EMBL" id="CAI0433404.1"/>
    </source>
</evidence>
<name>A0AAV0LFQ5_9ROSI</name>
<accession>A0AAV0LFQ5</accession>
<reference evidence="1" key="1">
    <citation type="submission" date="2022-08" db="EMBL/GenBank/DDBJ databases">
        <authorList>
            <person name="Gutierrez-Valencia J."/>
        </authorList>
    </citation>
    <scope>NUCLEOTIDE SEQUENCE</scope>
</reference>
<evidence type="ECO:0000313" key="2">
    <source>
        <dbReference type="Proteomes" id="UP001154282"/>
    </source>
</evidence>